<dbReference type="GO" id="GO:0005886">
    <property type="term" value="C:plasma membrane"/>
    <property type="evidence" value="ECO:0007669"/>
    <property type="project" value="TreeGrafter"/>
</dbReference>
<feature type="transmembrane region" description="Helical" evidence="5">
    <location>
        <begin position="84"/>
        <end position="102"/>
    </location>
</feature>
<reference evidence="7 8" key="1">
    <citation type="journal article" date="2020" name="Antonie Van Leeuwenhoek">
        <title>Rhodopirellula heiligendammensis sp. nov., Rhodopirellula pilleata sp. nov., and Rhodopirellula solitaria sp. nov. isolated from natural or artificial marine surfaces in Northern Germany and California, USA, and emended description of the genus Rhodopirellula.</title>
        <authorList>
            <person name="Kallscheuer N."/>
            <person name="Wiegand S."/>
            <person name="Jogler M."/>
            <person name="Boedeker C."/>
            <person name="Peeters S.H."/>
            <person name="Rast P."/>
            <person name="Heuer A."/>
            <person name="Jetten M.S.M."/>
            <person name="Rohde M."/>
            <person name="Jogler C."/>
        </authorList>
    </citation>
    <scope>NUCLEOTIDE SEQUENCE [LARGE SCALE GENOMIC DNA]</scope>
    <source>
        <strain evidence="7 8">Poly21</strain>
    </source>
</reference>
<keyword evidence="3 5" id="KW-1133">Transmembrane helix</keyword>
<feature type="transmembrane region" description="Helical" evidence="5">
    <location>
        <begin position="307"/>
        <end position="325"/>
    </location>
</feature>
<evidence type="ECO:0000313" key="7">
    <source>
        <dbReference type="EMBL" id="TWU15157.1"/>
    </source>
</evidence>
<gene>
    <name evidence="7" type="primary">yrbG_1</name>
    <name evidence="7" type="ORF">Poly21_23490</name>
</gene>
<evidence type="ECO:0000256" key="1">
    <source>
        <dbReference type="ARBA" id="ARBA00004141"/>
    </source>
</evidence>
<organism evidence="7 8">
    <name type="scientific">Allorhodopirellula heiligendammensis</name>
    <dbReference type="NCBI Taxonomy" id="2714739"/>
    <lineage>
        <taxon>Bacteria</taxon>
        <taxon>Pseudomonadati</taxon>
        <taxon>Planctomycetota</taxon>
        <taxon>Planctomycetia</taxon>
        <taxon>Pirellulales</taxon>
        <taxon>Pirellulaceae</taxon>
        <taxon>Allorhodopirellula</taxon>
    </lineage>
</organism>
<evidence type="ECO:0000256" key="3">
    <source>
        <dbReference type="ARBA" id="ARBA00022989"/>
    </source>
</evidence>
<name>A0A5C6BU01_9BACT</name>
<dbReference type="Proteomes" id="UP000319908">
    <property type="component" value="Unassembled WGS sequence"/>
</dbReference>
<accession>A0A5C6BU01</accession>
<dbReference type="Gene3D" id="1.20.1420.30">
    <property type="entry name" value="NCX, central ion-binding region"/>
    <property type="match status" value="1"/>
</dbReference>
<dbReference type="InterPro" id="IPR044880">
    <property type="entry name" value="NCX_ion-bd_dom_sf"/>
</dbReference>
<keyword evidence="8" id="KW-1185">Reference proteome</keyword>
<feature type="transmembrane region" description="Helical" evidence="5">
    <location>
        <begin position="131"/>
        <end position="150"/>
    </location>
</feature>
<feature type="transmembrane region" description="Helical" evidence="5">
    <location>
        <begin position="182"/>
        <end position="210"/>
    </location>
</feature>
<feature type="domain" description="Sodium/calcium exchanger membrane region" evidence="6">
    <location>
        <begin position="182"/>
        <end position="325"/>
    </location>
</feature>
<dbReference type="Pfam" id="PF01699">
    <property type="entry name" value="Na_Ca_ex"/>
    <property type="match status" value="2"/>
</dbReference>
<evidence type="ECO:0000313" key="8">
    <source>
        <dbReference type="Proteomes" id="UP000319908"/>
    </source>
</evidence>
<dbReference type="GO" id="GO:0005262">
    <property type="term" value="F:calcium channel activity"/>
    <property type="evidence" value="ECO:0007669"/>
    <property type="project" value="TreeGrafter"/>
</dbReference>
<dbReference type="NCBIfam" id="TIGR00367">
    <property type="entry name" value="calcium/sodium antiporter"/>
    <property type="match status" value="1"/>
</dbReference>
<evidence type="ECO:0000259" key="6">
    <source>
        <dbReference type="Pfam" id="PF01699"/>
    </source>
</evidence>
<evidence type="ECO:0000256" key="4">
    <source>
        <dbReference type="ARBA" id="ARBA00023136"/>
    </source>
</evidence>
<protein>
    <submittedName>
        <fullName evidence="7">Inner membrane protein YrbG</fullName>
    </submittedName>
</protein>
<dbReference type="EMBL" id="SJPU01000002">
    <property type="protein sequence ID" value="TWU15157.1"/>
    <property type="molecule type" value="Genomic_DNA"/>
</dbReference>
<evidence type="ECO:0000256" key="2">
    <source>
        <dbReference type="ARBA" id="ARBA00022692"/>
    </source>
</evidence>
<dbReference type="GO" id="GO:0008273">
    <property type="term" value="F:calcium, potassium:sodium antiporter activity"/>
    <property type="evidence" value="ECO:0007669"/>
    <property type="project" value="TreeGrafter"/>
</dbReference>
<keyword evidence="2 5" id="KW-0812">Transmembrane</keyword>
<dbReference type="PANTHER" id="PTHR10846">
    <property type="entry name" value="SODIUM/POTASSIUM/CALCIUM EXCHANGER"/>
    <property type="match status" value="1"/>
</dbReference>
<proteinExistence type="predicted"/>
<feature type="transmembrane region" description="Helical" evidence="5">
    <location>
        <begin position="216"/>
        <end position="239"/>
    </location>
</feature>
<comment type="subcellular location">
    <subcellularLocation>
        <location evidence="1">Membrane</location>
        <topology evidence="1">Multi-pass membrane protein</topology>
    </subcellularLocation>
</comment>
<dbReference type="InterPro" id="IPR004481">
    <property type="entry name" value="K/Na/Ca-exchanger"/>
</dbReference>
<feature type="domain" description="Sodium/calcium exchanger membrane region" evidence="6">
    <location>
        <begin position="12"/>
        <end position="149"/>
    </location>
</feature>
<dbReference type="AlphaFoldDB" id="A0A5C6BU01"/>
<comment type="caution">
    <text evidence="7">The sequence shown here is derived from an EMBL/GenBank/DDBJ whole genome shotgun (WGS) entry which is preliminary data.</text>
</comment>
<keyword evidence="4 5" id="KW-0472">Membrane</keyword>
<dbReference type="GO" id="GO:0006874">
    <property type="term" value="P:intracellular calcium ion homeostasis"/>
    <property type="evidence" value="ECO:0007669"/>
    <property type="project" value="TreeGrafter"/>
</dbReference>
<sequence>MCGMNEHLLSGLLILSGLVALIIGGEVLVRGASAVAAAFRIPPLVIGLTVVAFGTSAPELGVSLQAAFSGASDVAVGNVVGSNIFNVLLILGISSLVTPLVVSSQLIRFDVPLMIALSCLTWGLTSDGVLSQIDGMVLFSVLIVYLAICLRTARRESKQVQQEFAAEYASDSKKPVRMSVQFALIAAGLVCLGLGAKWLVSGAVAIATWFGVSELVIGLTIVAAGTSLPEVVTSVVASIRGERDIAVGNVVGSNIFNLACVLGLTGVISPAGIPVSPDAIRFDIPIMVLVAAACLPIVFTGSRISRTEGVVFLIGFAAYNYLLIWA</sequence>
<feature type="transmembrane region" description="Helical" evidence="5">
    <location>
        <begin position="251"/>
        <end position="273"/>
    </location>
</feature>
<dbReference type="PANTHER" id="PTHR10846:SF8">
    <property type="entry name" value="INNER MEMBRANE PROTEIN YRBG"/>
    <property type="match status" value="1"/>
</dbReference>
<evidence type="ECO:0000256" key="5">
    <source>
        <dbReference type="SAM" id="Phobius"/>
    </source>
</evidence>
<dbReference type="InterPro" id="IPR004837">
    <property type="entry name" value="NaCa_Exmemb"/>
</dbReference>
<feature type="transmembrane region" description="Helical" evidence="5">
    <location>
        <begin position="279"/>
        <end position="300"/>
    </location>
</feature>